<dbReference type="PANTHER" id="PTHR30158">
    <property type="entry name" value="ACRA/E-RELATED COMPONENT OF DRUG EFFLUX TRANSPORTER"/>
    <property type="match status" value="1"/>
</dbReference>
<accession>A0A6L6J106</accession>
<dbReference type="EMBL" id="WMII01000014">
    <property type="protein sequence ID" value="MTH65581.1"/>
    <property type="molecule type" value="Genomic_DNA"/>
</dbReference>
<feature type="domain" description="Multidrug resistance protein MdtA-like alpha-helical hairpin" evidence="6">
    <location>
        <begin position="100"/>
        <end position="168"/>
    </location>
</feature>
<dbReference type="InterPro" id="IPR058625">
    <property type="entry name" value="MdtA-like_BSH"/>
</dbReference>
<dbReference type="Gene3D" id="2.40.50.100">
    <property type="match status" value="1"/>
</dbReference>
<dbReference type="InterPro" id="IPR058626">
    <property type="entry name" value="MdtA-like_b-barrel"/>
</dbReference>
<keyword evidence="3" id="KW-0175">Coiled coil</keyword>
<feature type="domain" description="Multidrug resistance protein MdtA-like barrel-sandwich hybrid" evidence="7">
    <location>
        <begin position="58"/>
        <end position="200"/>
    </location>
</feature>
<dbReference type="InterPro" id="IPR006143">
    <property type="entry name" value="RND_pump_MFP"/>
</dbReference>
<dbReference type="GO" id="GO:0022857">
    <property type="term" value="F:transmembrane transporter activity"/>
    <property type="evidence" value="ECO:0007669"/>
    <property type="project" value="InterPro"/>
</dbReference>
<evidence type="ECO:0000256" key="3">
    <source>
        <dbReference type="SAM" id="Coils"/>
    </source>
</evidence>
<feature type="coiled-coil region" evidence="3">
    <location>
        <begin position="99"/>
        <end position="164"/>
    </location>
</feature>
<dbReference type="PANTHER" id="PTHR30158:SF3">
    <property type="entry name" value="MULTIDRUG EFFLUX PUMP SUBUNIT ACRA-RELATED"/>
    <property type="match status" value="1"/>
</dbReference>
<dbReference type="Gene3D" id="1.10.287.470">
    <property type="entry name" value="Helix hairpin bin"/>
    <property type="match status" value="1"/>
</dbReference>
<dbReference type="GO" id="GO:0005886">
    <property type="term" value="C:plasma membrane"/>
    <property type="evidence" value="ECO:0007669"/>
    <property type="project" value="TreeGrafter"/>
</dbReference>
<feature type="compositionally biased region" description="Low complexity" evidence="4">
    <location>
        <begin position="371"/>
        <end position="411"/>
    </location>
</feature>
<keyword evidence="5" id="KW-0732">Signal</keyword>
<dbReference type="NCBIfam" id="TIGR01730">
    <property type="entry name" value="RND_mfp"/>
    <property type="match status" value="1"/>
</dbReference>
<dbReference type="GO" id="GO:0046677">
    <property type="term" value="P:response to antibiotic"/>
    <property type="evidence" value="ECO:0007669"/>
    <property type="project" value="TreeGrafter"/>
</dbReference>
<evidence type="ECO:0000256" key="2">
    <source>
        <dbReference type="ARBA" id="ARBA00009477"/>
    </source>
</evidence>
<feature type="domain" description="Multidrug resistance protein MdtA-like C-terminal permuted SH3" evidence="9">
    <location>
        <begin position="298"/>
        <end position="360"/>
    </location>
</feature>
<evidence type="ECO:0000259" key="9">
    <source>
        <dbReference type="Pfam" id="PF25967"/>
    </source>
</evidence>
<feature type="region of interest" description="Disordered" evidence="4">
    <location>
        <begin position="371"/>
        <end position="422"/>
    </location>
</feature>
<dbReference type="GO" id="GO:0030313">
    <property type="term" value="C:cell envelope"/>
    <property type="evidence" value="ECO:0007669"/>
    <property type="project" value="UniProtKB-SubCell"/>
</dbReference>
<evidence type="ECO:0000256" key="1">
    <source>
        <dbReference type="ARBA" id="ARBA00004196"/>
    </source>
</evidence>
<dbReference type="FunFam" id="2.40.420.20:FF:000001">
    <property type="entry name" value="Efflux RND transporter periplasmic adaptor subunit"/>
    <property type="match status" value="1"/>
</dbReference>
<protein>
    <submittedName>
        <fullName evidence="10">Efflux RND transporter periplasmic adaptor subunit</fullName>
    </submittedName>
</protein>
<dbReference type="SUPFAM" id="SSF111369">
    <property type="entry name" value="HlyD-like secretion proteins"/>
    <property type="match status" value="1"/>
</dbReference>
<evidence type="ECO:0000259" key="7">
    <source>
        <dbReference type="Pfam" id="PF25917"/>
    </source>
</evidence>
<dbReference type="Pfam" id="PF25917">
    <property type="entry name" value="BSH_RND"/>
    <property type="match status" value="1"/>
</dbReference>
<comment type="similarity">
    <text evidence="2">Belongs to the membrane fusion protein (MFP) (TC 8.A.1) family.</text>
</comment>
<name>A0A6L6J106_9RHOB</name>
<dbReference type="Pfam" id="PF25944">
    <property type="entry name" value="Beta-barrel_RND"/>
    <property type="match status" value="1"/>
</dbReference>
<dbReference type="Gene3D" id="2.40.420.20">
    <property type="match status" value="1"/>
</dbReference>
<comment type="caution">
    <text evidence="10">The sequence shown here is derived from an EMBL/GenBank/DDBJ whole genome shotgun (WGS) entry which is preliminary data.</text>
</comment>
<dbReference type="Proteomes" id="UP000478740">
    <property type="component" value="Unassembled WGS sequence"/>
</dbReference>
<evidence type="ECO:0000259" key="8">
    <source>
        <dbReference type="Pfam" id="PF25944"/>
    </source>
</evidence>
<dbReference type="RefSeq" id="WP_155045452.1">
    <property type="nucleotide sequence ID" value="NZ_WMIH01000014.1"/>
</dbReference>
<dbReference type="AlphaFoldDB" id="A0A6L6J106"/>
<evidence type="ECO:0000313" key="10">
    <source>
        <dbReference type="EMBL" id="MTH65581.1"/>
    </source>
</evidence>
<evidence type="ECO:0000256" key="4">
    <source>
        <dbReference type="SAM" id="MobiDB-lite"/>
    </source>
</evidence>
<gene>
    <name evidence="10" type="ORF">GL284_15005</name>
</gene>
<evidence type="ECO:0000256" key="5">
    <source>
        <dbReference type="SAM" id="SignalP"/>
    </source>
</evidence>
<keyword evidence="11" id="KW-1185">Reference proteome</keyword>
<dbReference type="Gene3D" id="2.40.30.170">
    <property type="match status" value="1"/>
</dbReference>
<dbReference type="Pfam" id="PF25967">
    <property type="entry name" value="RND-MFP_C"/>
    <property type="match status" value="1"/>
</dbReference>
<feature type="signal peptide" evidence="5">
    <location>
        <begin position="1"/>
        <end position="26"/>
    </location>
</feature>
<dbReference type="Pfam" id="PF25876">
    <property type="entry name" value="HH_MFP_RND"/>
    <property type="match status" value="1"/>
</dbReference>
<sequence length="422" mass="44278">MHHDRISGRFACLMAGLVFLAGAATAQELPPPVVSVQTLQAEPLPIVNELPGRVAATRTAEVRPRVGGIVVKRVFTQGSHVQEGDVLYQIDPATYAVRVASAEATLARAEATRDNAQDQMRRSEALRERRVTAGVDLENAATTLAQAEADVAIARASLQEAQLSLGYTDVTAPISGIVGRALVTEGALVSAQTDVMATIQQLDPVYVDVTQSSSELFALRRARDAGKLAMATSDDAKVQLIFDDGTEYAHPGKLLFSEASVDSSTGQITLRAEFPNPDGDLLPGLYVRARVEQAVRENALTIPQMAVQRDTNGQAFVYVVKEGDTVERRVVTLGQTYPTGWLVEDGLAPGERVVVEGAQKLYPDAKVVPEAAAAGDAPAPETAPAAAPAPDAQPATDDQPAAAADPAAEPAPAAPPAANDEG</sequence>
<proteinExistence type="inferred from homology"/>
<evidence type="ECO:0000313" key="11">
    <source>
        <dbReference type="Proteomes" id="UP000478740"/>
    </source>
</evidence>
<feature type="domain" description="Multidrug resistance protein MdtA-like beta-barrel" evidence="8">
    <location>
        <begin position="204"/>
        <end position="293"/>
    </location>
</feature>
<evidence type="ECO:0000259" key="6">
    <source>
        <dbReference type="Pfam" id="PF25876"/>
    </source>
</evidence>
<organism evidence="10 11">
    <name type="scientific">Paracoccus shanxieyensis</name>
    <dbReference type="NCBI Taxonomy" id="2675752"/>
    <lineage>
        <taxon>Bacteria</taxon>
        <taxon>Pseudomonadati</taxon>
        <taxon>Pseudomonadota</taxon>
        <taxon>Alphaproteobacteria</taxon>
        <taxon>Rhodobacterales</taxon>
        <taxon>Paracoccaceae</taxon>
        <taxon>Paracoccus</taxon>
    </lineage>
</organism>
<dbReference type="InterPro" id="IPR058624">
    <property type="entry name" value="MdtA-like_HH"/>
</dbReference>
<comment type="subcellular location">
    <subcellularLocation>
        <location evidence="1">Cell envelope</location>
    </subcellularLocation>
</comment>
<feature type="chain" id="PRO_5027002924" evidence="5">
    <location>
        <begin position="27"/>
        <end position="422"/>
    </location>
</feature>
<dbReference type="InterPro" id="IPR058627">
    <property type="entry name" value="MdtA-like_C"/>
</dbReference>
<reference evidence="10 11" key="1">
    <citation type="submission" date="2019-11" db="EMBL/GenBank/DDBJ databases">
        <authorList>
            <person name="Dong K."/>
        </authorList>
    </citation>
    <scope>NUCLEOTIDE SEQUENCE [LARGE SCALE GENOMIC DNA]</scope>
    <source>
        <strain evidence="10 11">DK608</strain>
    </source>
</reference>